<dbReference type="Proteomes" id="UP000199075">
    <property type="component" value="Unassembled WGS sequence"/>
</dbReference>
<dbReference type="STRING" id="419597.SAMN04487957_102286"/>
<organism evidence="1 2">
    <name type="scientific">Halomonas shengliensis</name>
    <dbReference type="NCBI Taxonomy" id="419597"/>
    <lineage>
        <taxon>Bacteria</taxon>
        <taxon>Pseudomonadati</taxon>
        <taxon>Pseudomonadota</taxon>
        <taxon>Gammaproteobacteria</taxon>
        <taxon>Oceanospirillales</taxon>
        <taxon>Halomonadaceae</taxon>
        <taxon>Halomonas</taxon>
    </lineage>
</organism>
<dbReference type="EMBL" id="FNIV01000002">
    <property type="protein sequence ID" value="SDN88822.1"/>
    <property type="molecule type" value="Genomic_DNA"/>
</dbReference>
<evidence type="ECO:0000313" key="1">
    <source>
        <dbReference type="EMBL" id="SDN88822.1"/>
    </source>
</evidence>
<accession>A0A1H0F2G6</accession>
<gene>
    <name evidence="1" type="ORF">SAMN04487957_102286</name>
</gene>
<sequence length="146" mass="16284">MDQAAGLRARVAAEMRSCPSPAPATPLMVVGPERCVNTVRELLAHWQASGYRWVGDPDSWRLAVVSPESPYLTSLIAEQSRWALWVDRDAEAFRRGLATLTRLHRHGGPRRLLAVHHPDLPRRGLLDNLRQAATSRLGIDLLVLAR</sequence>
<dbReference type="AlphaFoldDB" id="A0A1H0F2G6"/>
<evidence type="ECO:0000313" key="2">
    <source>
        <dbReference type="Proteomes" id="UP000199075"/>
    </source>
</evidence>
<reference evidence="2" key="1">
    <citation type="submission" date="2016-10" db="EMBL/GenBank/DDBJ databases">
        <authorList>
            <person name="Varghese N."/>
            <person name="Submissions S."/>
        </authorList>
    </citation>
    <scope>NUCLEOTIDE SEQUENCE [LARGE SCALE GENOMIC DNA]</scope>
    <source>
        <strain evidence="2">CGMCC 1.6444</strain>
    </source>
</reference>
<dbReference type="RefSeq" id="WP_089677141.1">
    <property type="nucleotide sequence ID" value="NZ_FNIV01000002.1"/>
</dbReference>
<name>A0A1H0F2G6_9GAMM</name>
<dbReference type="OrthoDB" id="6236672at2"/>
<keyword evidence="2" id="KW-1185">Reference proteome</keyword>
<proteinExistence type="predicted"/>
<protein>
    <submittedName>
        <fullName evidence="1">Uncharacterized protein</fullName>
    </submittedName>
</protein>